<dbReference type="InterPro" id="IPR001611">
    <property type="entry name" value="Leu-rich_rpt"/>
</dbReference>
<evidence type="ECO:0000256" key="10">
    <source>
        <dbReference type="ARBA" id="ARBA00022741"/>
    </source>
</evidence>
<comment type="similarity">
    <text evidence="2">Belongs to the protein kinase superfamily. Ser/Thr protein kinase family.</text>
</comment>
<dbReference type="FunFam" id="1.10.510.10:FF:001023">
    <property type="entry name" value="Os07g0541700 protein"/>
    <property type="match status" value="1"/>
</dbReference>
<evidence type="ECO:0000256" key="7">
    <source>
        <dbReference type="ARBA" id="ARBA00022692"/>
    </source>
</evidence>
<evidence type="ECO:0000256" key="17">
    <source>
        <dbReference type="ARBA" id="ARBA00048679"/>
    </source>
</evidence>
<reference evidence="21 22" key="1">
    <citation type="journal article" date="2021" name="Nat. Plants">
        <title>The Taxus genome provides insights into paclitaxel biosynthesis.</title>
        <authorList>
            <person name="Xiong X."/>
            <person name="Gou J."/>
            <person name="Liao Q."/>
            <person name="Li Y."/>
            <person name="Zhou Q."/>
            <person name="Bi G."/>
            <person name="Li C."/>
            <person name="Du R."/>
            <person name="Wang X."/>
            <person name="Sun T."/>
            <person name="Guo L."/>
            <person name="Liang H."/>
            <person name="Lu P."/>
            <person name="Wu Y."/>
            <person name="Zhang Z."/>
            <person name="Ro D.K."/>
            <person name="Shang Y."/>
            <person name="Huang S."/>
            <person name="Yan J."/>
        </authorList>
    </citation>
    <scope>NUCLEOTIDE SEQUENCE [LARGE SCALE GENOMIC DNA]</scope>
    <source>
        <strain evidence="21">Ta-2019</strain>
    </source>
</reference>
<dbReference type="InterPro" id="IPR000719">
    <property type="entry name" value="Prot_kinase_dom"/>
</dbReference>
<dbReference type="Pfam" id="PF12819">
    <property type="entry name" value="Malectin_like"/>
    <property type="match status" value="1"/>
</dbReference>
<evidence type="ECO:0000256" key="16">
    <source>
        <dbReference type="ARBA" id="ARBA00047899"/>
    </source>
</evidence>
<dbReference type="InterPro" id="IPR017441">
    <property type="entry name" value="Protein_kinase_ATP_BS"/>
</dbReference>
<evidence type="ECO:0000256" key="13">
    <source>
        <dbReference type="ARBA" id="ARBA00022989"/>
    </source>
</evidence>
<dbReference type="Gene3D" id="1.10.510.10">
    <property type="entry name" value="Transferase(Phosphotransferase) domain 1"/>
    <property type="match status" value="1"/>
</dbReference>
<dbReference type="SUPFAM" id="SSF56112">
    <property type="entry name" value="Protein kinase-like (PK-like)"/>
    <property type="match status" value="1"/>
</dbReference>
<gene>
    <name evidence="21" type="ORF">KI387_006728</name>
</gene>
<dbReference type="InterPro" id="IPR008271">
    <property type="entry name" value="Ser/Thr_kinase_AS"/>
</dbReference>
<feature type="non-terminal residue" evidence="21">
    <location>
        <position position="1"/>
    </location>
</feature>
<dbReference type="InterPro" id="IPR001245">
    <property type="entry name" value="Ser-Thr/Tyr_kinase_cat_dom"/>
</dbReference>
<dbReference type="SMART" id="SM00220">
    <property type="entry name" value="S_TKc"/>
    <property type="match status" value="1"/>
</dbReference>
<feature type="binding site" evidence="18">
    <location>
        <position position="606"/>
    </location>
    <ligand>
        <name>ATP</name>
        <dbReference type="ChEBI" id="CHEBI:30616"/>
    </ligand>
</feature>
<keyword evidence="12 18" id="KW-0067">ATP-binding</keyword>
<keyword evidence="13" id="KW-1133">Transmembrane helix</keyword>
<dbReference type="InterPro" id="IPR013210">
    <property type="entry name" value="LRR_N_plant-typ"/>
</dbReference>
<dbReference type="Pfam" id="PF00560">
    <property type="entry name" value="LRR_1"/>
    <property type="match status" value="1"/>
</dbReference>
<dbReference type="EMBL" id="JAHRHJ020000002">
    <property type="protein sequence ID" value="KAH9326550.1"/>
    <property type="molecule type" value="Genomic_DNA"/>
</dbReference>
<dbReference type="Gene3D" id="3.30.200.20">
    <property type="entry name" value="Phosphorylase Kinase, domain 1"/>
    <property type="match status" value="1"/>
</dbReference>
<evidence type="ECO:0000256" key="15">
    <source>
        <dbReference type="ARBA" id="ARBA00023180"/>
    </source>
</evidence>
<comment type="subcellular location">
    <subcellularLocation>
        <location evidence="1">Membrane</location>
        <topology evidence="1">Single-pass membrane protein</topology>
    </subcellularLocation>
</comment>
<evidence type="ECO:0000256" key="5">
    <source>
        <dbReference type="ARBA" id="ARBA00022614"/>
    </source>
</evidence>
<evidence type="ECO:0000256" key="18">
    <source>
        <dbReference type="PROSITE-ProRule" id="PRU10141"/>
    </source>
</evidence>
<evidence type="ECO:0000259" key="20">
    <source>
        <dbReference type="PROSITE" id="PS50011"/>
    </source>
</evidence>
<dbReference type="FunFam" id="3.30.200.20:FF:000039">
    <property type="entry name" value="receptor-like protein kinase FERONIA"/>
    <property type="match status" value="1"/>
</dbReference>
<dbReference type="Proteomes" id="UP000824469">
    <property type="component" value="Unassembled WGS sequence"/>
</dbReference>
<organism evidence="21 22">
    <name type="scientific">Taxus chinensis</name>
    <name type="common">Chinese yew</name>
    <name type="synonym">Taxus wallichiana var. chinensis</name>
    <dbReference type="NCBI Taxonomy" id="29808"/>
    <lineage>
        <taxon>Eukaryota</taxon>
        <taxon>Viridiplantae</taxon>
        <taxon>Streptophyta</taxon>
        <taxon>Embryophyta</taxon>
        <taxon>Tracheophyta</taxon>
        <taxon>Spermatophyta</taxon>
        <taxon>Pinopsida</taxon>
        <taxon>Pinidae</taxon>
        <taxon>Conifers II</taxon>
        <taxon>Cupressales</taxon>
        <taxon>Taxaceae</taxon>
        <taxon>Taxus</taxon>
    </lineage>
</organism>
<evidence type="ECO:0000256" key="2">
    <source>
        <dbReference type="ARBA" id="ARBA00008684"/>
    </source>
</evidence>
<dbReference type="FunFam" id="3.80.10.10:FF:000041">
    <property type="entry name" value="LRR receptor-like serine/threonine-protein kinase ERECTA"/>
    <property type="match status" value="1"/>
</dbReference>
<keyword evidence="6" id="KW-0808">Transferase</keyword>
<evidence type="ECO:0000256" key="8">
    <source>
        <dbReference type="ARBA" id="ARBA00022729"/>
    </source>
</evidence>
<dbReference type="PANTHER" id="PTHR45631">
    <property type="entry name" value="OS07G0107800 PROTEIN-RELATED"/>
    <property type="match status" value="1"/>
</dbReference>
<dbReference type="GO" id="GO:0016020">
    <property type="term" value="C:membrane"/>
    <property type="evidence" value="ECO:0007669"/>
    <property type="project" value="UniProtKB-SubCell"/>
</dbReference>
<dbReference type="OMA" id="AYRWSGV"/>
<keyword evidence="7" id="KW-0812">Transmembrane</keyword>
<dbReference type="PROSITE" id="PS00108">
    <property type="entry name" value="PROTEIN_KINASE_ST"/>
    <property type="match status" value="1"/>
</dbReference>
<proteinExistence type="inferred from homology"/>
<keyword evidence="15" id="KW-0325">Glycoprotein</keyword>
<evidence type="ECO:0000256" key="11">
    <source>
        <dbReference type="ARBA" id="ARBA00022777"/>
    </source>
</evidence>
<dbReference type="Pfam" id="PF07714">
    <property type="entry name" value="PK_Tyr_Ser-Thr"/>
    <property type="match status" value="1"/>
</dbReference>
<feature type="chain" id="PRO_5041331344" description="non-specific serine/threonine protein kinase" evidence="19">
    <location>
        <begin position="34"/>
        <end position="797"/>
    </location>
</feature>
<dbReference type="Pfam" id="PF08263">
    <property type="entry name" value="LRRNT_2"/>
    <property type="match status" value="1"/>
</dbReference>
<keyword evidence="11" id="KW-0418">Kinase</keyword>
<dbReference type="SUPFAM" id="SSF52058">
    <property type="entry name" value="L domain-like"/>
    <property type="match status" value="1"/>
</dbReference>
<dbReference type="InterPro" id="IPR011009">
    <property type="entry name" value="Kinase-like_dom_sf"/>
</dbReference>
<evidence type="ECO:0000256" key="3">
    <source>
        <dbReference type="ARBA" id="ARBA00012513"/>
    </source>
</evidence>
<evidence type="ECO:0000256" key="9">
    <source>
        <dbReference type="ARBA" id="ARBA00022737"/>
    </source>
</evidence>
<evidence type="ECO:0000256" key="19">
    <source>
        <dbReference type="SAM" id="SignalP"/>
    </source>
</evidence>
<protein>
    <recommendedName>
        <fullName evidence="3">non-specific serine/threonine protein kinase</fullName>
        <ecNumber evidence="3">2.7.11.1</ecNumber>
    </recommendedName>
</protein>
<sequence length="797" mass="88927">MSIAITMEAIACRKQVSAVTLFLFCLLRRLANAQPGFLSIDCGAQGNLIDSETNITWVADDNFIDVGDKEKFTKSEGMGYEFYLQSYRVFPKPLNKSCYQLPVKSEVTHLLRLSFVAGILTGPNGFNYSVEAQDMLYMRNLMFNTGQRMLVRGMILVTSDDLVHICLIRTSELYDPFISAIELRSLRPGMYTMAKPGTLLENYIRWDLGAKTQTRYPQDPFDRLWEPRSYSSGMIVNSEEEISITRTGNFPPPVVMQTAMGLRSGEENVSLALGVSTTNTSLVIMYFAKLDTSETGYRHFNVGIGNTFSETSMQINLTASFSAVELAFPYSATKEVVLNLYEGSILNAVEFFGLVPTEHLTSSNDVETLNAVKSKFFLKSWTSDPCFPFPWEGIQCSESFNNTVKVSEINLSGRNLSGNVPPIFGQLTELVYMSLDNNALTGTLPNMSSLSKLERLHLQNNSFNGTVPQWLTKLPNLKELFIEYNNFSGVIPQQLLDNKLLTIKYGNNKYLCANKKSCLPSFNSTSSPSKRHILGLALGLTGGGATVTTILVDFSMVLVPKSSKSRVFTLEEMKTATENFRHTIGHGGFGHVYLGKLQEGKQIAVKVLSTFSKHGIAQFLNEIDLLSRITHKKLVSLLGYCNESKDLMLVYEYMPGGSLSDNLHDPAQPSKYPHLDWKTRLKIALDAAQGLEYLHVGCTTKIIHRDVKTANILLDSELNGKLADFGLSRMNINGETSQINTTIKGTPGYLDPKYYQTHILTEKSDVYSFGVVLLELICGRRPLDTNRSPEKILLIDW</sequence>
<name>A0AA38GU01_TAXCH</name>
<keyword evidence="8 19" id="KW-0732">Signal</keyword>
<dbReference type="AlphaFoldDB" id="A0AA38GU01"/>
<dbReference type="EC" id="2.7.11.1" evidence="3"/>
<keyword evidence="4" id="KW-0723">Serine/threonine-protein kinase</keyword>
<evidence type="ECO:0000256" key="12">
    <source>
        <dbReference type="ARBA" id="ARBA00022840"/>
    </source>
</evidence>
<comment type="catalytic activity">
    <reaction evidence="16">
        <text>L-threonyl-[protein] + ATP = O-phospho-L-threonyl-[protein] + ADP + H(+)</text>
        <dbReference type="Rhea" id="RHEA:46608"/>
        <dbReference type="Rhea" id="RHEA-COMP:11060"/>
        <dbReference type="Rhea" id="RHEA-COMP:11605"/>
        <dbReference type="ChEBI" id="CHEBI:15378"/>
        <dbReference type="ChEBI" id="CHEBI:30013"/>
        <dbReference type="ChEBI" id="CHEBI:30616"/>
        <dbReference type="ChEBI" id="CHEBI:61977"/>
        <dbReference type="ChEBI" id="CHEBI:456216"/>
        <dbReference type="EC" id="2.7.11.1"/>
    </reaction>
</comment>
<dbReference type="PROSITE" id="PS50011">
    <property type="entry name" value="PROTEIN_KINASE_DOM"/>
    <property type="match status" value="1"/>
</dbReference>
<feature type="domain" description="Protein kinase" evidence="20">
    <location>
        <begin position="578"/>
        <end position="797"/>
    </location>
</feature>
<dbReference type="InterPro" id="IPR024788">
    <property type="entry name" value="Malectin-like_Carb-bd_dom"/>
</dbReference>
<dbReference type="InterPro" id="IPR032675">
    <property type="entry name" value="LRR_dom_sf"/>
</dbReference>
<dbReference type="GO" id="GO:0005524">
    <property type="term" value="F:ATP binding"/>
    <property type="evidence" value="ECO:0007669"/>
    <property type="project" value="UniProtKB-UniRule"/>
</dbReference>
<dbReference type="Gene3D" id="2.60.120.430">
    <property type="entry name" value="Galactose-binding lectin"/>
    <property type="match status" value="2"/>
</dbReference>
<keyword evidence="5" id="KW-0433">Leucine-rich repeat</keyword>
<evidence type="ECO:0000256" key="14">
    <source>
        <dbReference type="ARBA" id="ARBA00023136"/>
    </source>
</evidence>
<comment type="caution">
    <text evidence="21">The sequence shown here is derived from an EMBL/GenBank/DDBJ whole genome shotgun (WGS) entry which is preliminary data.</text>
</comment>
<evidence type="ECO:0000256" key="1">
    <source>
        <dbReference type="ARBA" id="ARBA00004167"/>
    </source>
</evidence>
<evidence type="ECO:0000256" key="6">
    <source>
        <dbReference type="ARBA" id="ARBA00022679"/>
    </source>
</evidence>
<comment type="catalytic activity">
    <reaction evidence="17">
        <text>L-seryl-[protein] + ATP = O-phospho-L-seryl-[protein] + ADP + H(+)</text>
        <dbReference type="Rhea" id="RHEA:17989"/>
        <dbReference type="Rhea" id="RHEA-COMP:9863"/>
        <dbReference type="Rhea" id="RHEA-COMP:11604"/>
        <dbReference type="ChEBI" id="CHEBI:15378"/>
        <dbReference type="ChEBI" id="CHEBI:29999"/>
        <dbReference type="ChEBI" id="CHEBI:30616"/>
        <dbReference type="ChEBI" id="CHEBI:83421"/>
        <dbReference type="ChEBI" id="CHEBI:456216"/>
        <dbReference type="EC" id="2.7.11.1"/>
    </reaction>
</comment>
<evidence type="ECO:0000313" key="21">
    <source>
        <dbReference type="EMBL" id="KAH9326550.1"/>
    </source>
</evidence>
<keyword evidence="10 18" id="KW-0547">Nucleotide-binding</keyword>
<keyword evidence="9" id="KW-0677">Repeat</keyword>
<keyword evidence="14" id="KW-0472">Membrane</keyword>
<keyword evidence="22" id="KW-1185">Reference proteome</keyword>
<evidence type="ECO:0000313" key="22">
    <source>
        <dbReference type="Proteomes" id="UP000824469"/>
    </source>
</evidence>
<evidence type="ECO:0000256" key="4">
    <source>
        <dbReference type="ARBA" id="ARBA00022527"/>
    </source>
</evidence>
<dbReference type="PROSITE" id="PS00107">
    <property type="entry name" value="PROTEIN_KINASE_ATP"/>
    <property type="match status" value="1"/>
</dbReference>
<accession>A0AA38GU01</accession>
<dbReference type="GO" id="GO:0004674">
    <property type="term" value="F:protein serine/threonine kinase activity"/>
    <property type="evidence" value="ECO:0007669"/>
    <property type="project" value="UniProtKB-KW"/>
</dbReference>
<feature type="signal peptide" evidence="19">
    <location>
        <begin position="1"/>
        <end position="33"/>
    </location>
</feature>
<dbReference type="Gene3D" id="3.80.10.10">
    <property type="entry name" value="Ribonuclease Inhibitor"/>
    <property type="match status" value="1"/>
</dbReference>